<accession>A0AAW1SFX3</accession>
<dbReference type="Proteomes" id="UP001438707">
    <property type="component" value="Unassembled WGS sequence"/>
</dbReference>
<protein>
    <submittedName>
        <fullName evidence="1">Uncharacterized protein</fullName>
    </submittedName>
</protein>
<name>A0AAW1SFX3_9CHLO</name>
<reference evidence="1 2" key="1">
    <citation type="journal article" date="2024" name="Nat. Commun.">
        <title>Phylogenomics reveals the evolutionary origins of lichenization in chlorophyte algae.</title>
        <authorList>
            <person name="Puginier C."/>
            <person name="Libourel C."/>
            <person name="Otte J."/>
            <person name="Skaloud P."/>
            <person name="Haon M."/>
            <person name="Grisel S."/>
            <person name="Petersen M."/>
            <person name="Berrin J.G."/>
            <person name="Delaux P.M."/>
            <person name="Dal Grande F."/>
            <person name="Keller J."/>
        </authorList>
    </citation>
    <scope>NUCLEOTIDE SEQUENCE [LARGE SCALE GENOMIC DNA]</scope>
    <source>
        <strain evidence="1 2">SAG 2145</strain>
    </source>
</reference>
<dbReference type="AlphaFoldDB" id="A0AAW1SFX3"/>
<keyword evidence="2" id="KW-1185">Reference proteome</keyword>
<gene>
    <name evidence="1" type="ORF">WJX74_010749</name>
</gene>
<proteinExistence type="predicted"/>
<evidence type="ECO:0000313" key="1">
    <source>
        <dbReference type="EMBL" id="KAK9845116.1"/>
    </source>
</evidence>
<comment type="caution">
    <text evidence="1">The sequence shown here is derived from an EMBL/GenBank/DDBJ whole genome shotgun (WGS) entry which is preliminary data.</text>
</comment>
<dbReference type="EMBL" id="JALJOS010000001">
    <property type="protein sequence ID" value="KAK9845116.1"/>
    <property type="molecule type" value="Genomic_DNA"/>
</dbReference>
<sequence length="219" mass="23933">MALNTAIQTKRNRQDRVRQLLRTLLGDTPYERPVSWGTPALIRTLLTITYDGCVELFLRAGEKELYLAPLEHGLRAIVPGLVIGWGDDTMTIALPGVSAERARLMLVEEAMLETAGGPRSTAPDDAFTRTLATIWLNVIDATDPWTGCVCPPGQFSVPPLVPATMPSCAFEPCGKHAPVHSPHRAHYLVFCSRACRQAHLRAAGLPDPDRPDRVCCVVS</sequence>
<evidence type="ECO:0000313" key="2">
    <source>
        <dbReference type="Proteomes" id="UP001438707"/>
    </source>
</evidence>
<organism evidence="1 2">
    <name type="scientific">Apatococcus lobatus</name>
    <dbReference type="NCBI Taxonomy" id="904363"/>
    <lineage>
        <taxon>Eukaryota</taxon>
        <taxon>Viridiplantae</taxon>
        <taxon>Chlorophyta</taxon>
        <taxon>core chlorophytes</taxon>
        <taxon>Trebouxiophyceae</taxon>
        <taxon>Chlorellales</taxon>
        <taxon>Chlorellaceae</taxon>
        <taxon>Apatococcus</taxon>
    </lineage>
</organism>